<dbReference type="InterPro" id="IPR025287">
    <property type="entry name" value="WAK_GUB"/>
</dbReference>
<name>A0AA38LAC4_TAXCH</name>
<dbReference type="GO" id="GO:0030247">
    <property type="term" value="F:polysaccharide binding"/>
    <property type="evidence" value="ECO:0007669"/>
    <property type="project" value="InterPro"/>
</dbReference>
<evidence type="ECO:0000259" key="4">
    <source>
        <dbReference type="Pfam" id="PF13947"/>
    </source>
</evidence>
<dbReference type="PANTHER" id="PTHR33491">
    <property type="entry name" value="OSJNBA0016N04.9 PROTEIN"/>
    <property type="match status" value="1"/>
</dbReference>
<comment type="subcellular location">
    <subcellularLocation>
        <location evidence="1">Membrane</location>
        <topology evidence="1">Single-pass membrane protein</topology>
    </subcellularLocation>
</comment>
<dbReference type="GO" id="GO:0016020">
    <property type="term" value="C:membrane"/>
    <property type="evidence" value="ECO:0007669"/>
    <property type="project" value="UniProtKB-SubCell"/>
</dbReference>
<dbReference type="EMBL" id="JAHRHJ020000006">
    <property type="protein sequence ID" value="KAH9313192.1"/>
    <property type="molecule type" value="Genomic_DNA"/>
</dbReference>
<accession>A0AA38LAC4</accession>
<dbReference type="AlphaFoldDB" id="A0AA38LAC4"/>
<proteinExistence type="predicted"/>
<evidence type="ECO:0000313" key="5">
    <source>
        <dbReference type="EMBL" id="KAH9313192.1"/>
    </source>
</evidence>
<sequence>MTLGLVFLILASVDLDSSPISSTRAVSAHLNHSRGQCNEFCGSTFLQYPFYIKSIACGRDGFKLECYNNSTLRIKLNKILYDVIRLDTSGIVLDALHPTCSPNLESFNIQGVQHYAISRDNYIQLSNCKNRTQCKAPNCNIPYRTSNSVQCKVINPCCFALSLMLDWPPGESSFGRFSDLQCTTFSSWALQGRGIFKESYTFGLKLEWGIPGSCKKFRCHPNAQCGTATSVKGAVRCTCNNGYKGDGYVEGIGCTKECIKNGMLLDGLDCNNEWDRRRKILILAF</sequence>
<evidence type="ECO:0000256" key="2">
    <source>
        <dbReference type="ARBA" id="ARBA00022729"/>
    </source>
</evidence>
<feature type="domain" description="Wall-associated receptor kinase galacturonan-binding" evidence="4">
    <location>
        <begin position="37"/>
        <end position="88"/>
    </location>
</feature>
<keyword evidence="2 3" id="KW-0732">Signal</keyword>
<gene>
    <name evidence="5" type="ORF">KI387_028227</name>
</gene>
<evidence type="ECO:0000313" key="6">
    <source>
        <dbReference type="Proteomes" id="UP000824469"/>
    </source>
</evidence>
<dbReference type="OMA" id="CKNTTGC"/>
<feature type="signal peptide" evidence="3">
    <location>
        <begin position="1"/>
        <end position="17"/>
    </location>
</feature>
<protein>
    <recommendedName>
        <fullName evidence="4">Wall-associated receptor kinase galacturonan-binding domain-containing protein</fullName>
    </recommendedName>
</protein>
<evidence type="ECO:0000256" key="1">
    <source>
        <dbReference type="ARBA" id="ARBA00004167"/>
    </source>
</evidence>
<keyword evidence="6" id="KW-1185">Reference proteome</keyword>
<evidence type="ECO:0000256" key="3">
    <source>
        <dbReference type="SAM" id="SignalP"/>
    </source>
</evidence>
<dbReference type="Gene3D" id="2.10.25.10">
    <property type="entry name" value="Laminin"/>
    <property type="match status" value="1"/>
</dbReference>
<reference evidence="5 6" key="1">
    <citation type="journal article" date="2021" name="Nat. Plants">
        <title>The Taxus genome provides insights into paclitaxel biosynthesis.</title>
        <authorList>
            <person name="Xiong X."/>
            <person name="Gou J."/>
            <person name="Liao Q."/>
            <person name="Li Y."/>
            <person name="Zhou Q."/>
            <person name="Bi G."/>
            <person name="Li C."/>
            <person name="Du R."/>
            <person name="Wang X."/>
            <person name="Sun T."/>
            <person name="Guo L."/>
            <person name="Liang H."/>
            <person name="Lu P."/>
            <person name="Wu Y."/>
            <person name="Zhang Z."/>
            <person name="Ro D.K."/>
            <person name="Shang Y."/>
            <person name="Huang S."/>
            <person name="Yan J."/>
        </authorList>
    </citation>
    <scope>NUCLEOTIDE SEQUENCE [LARGE SCALE GENOMIC DNA]</scope>
    <source>
        <strain evidence="5">Ta-2019</strain>
    </source>
</reference>
<comment type="caution">
    <text evidence="5">The sequence shown here is derived from an EMBL/GenBank/DDBJ whole genome shotgun (WGS) entry which is preliminary data.</text>
</comment>
<organism evidence="5 6">
    <name type="scientific">Taxus chinensis</name>
    <name type="common">Chinese yew</name>
    <name type="synonym">Taxus wallichiana var. chinensis</name>
    <dbReference type="NCBI Taxonomy" id="29808"/>
    <lineage>
        <taxon>Eukaryota</taxon>
        <taxon>Viridiplantae</taxon>
        <taxon>Streptophyta</taxon>
        <taxon>Embryophyta</taxon>
        <taxon>Tracheophyta</taxon>
        <taxon>Spermatophyta</taxon>
        <taxon>Pinopsida</taxon>
        <taxon>Pinidae</taxon>
        <taxon>Conifers II</taxon>
        <taxon>Cupressales</taxon>
        <taxon>Taxaceae</taxon>
        <taxon>Taxus</taxon>
    </lineage>
</organism>
<feature type="chain" id="PRO_5041400754" description="Wall-associated receptor kinase galacturonan-binding domain-containing protein" evidence="3">
    <location>
        <begin position="18"/>
        <end position="285"/>
    </location>
</feature>
<dbReference type="Proteomes" id="UP000824469">
    <property type="component" value="Unassembled WGS sequence"/>
</dbReference>
<dbReference type="Pfam" id="PF13947">
    <property type="entry name" value="GUB_WAK_bind"/>
    <property type="match status" value="1"/>
</dbReference>
<feature type="non-terminal residue" evidence="5">
    <location>
        <position position="1"/>
    </location>
</feature>